<evidence type="ECO:0000256" key="2">
    <source>
        <dbReference type="ARBA" id="ARBA00022840"/>
    </source>
</evidence>
<dbReference type="GO" id="GO:0005525">
    <property type="term" value="F:GTP binding"/>
    <property type="evidence" value="ECO:0007669"/>
    <property type="project" value="UniProtKB-UniRule"/>
</dbReference>
<dbReference type="RefSeq" id="WP_227671681.1">
    <property type="nucleotide sequence ID" value="NZ_CAJHAH010000001.1"/>
</dbReference>
<dbReference type="Proteomes" id="UP000588111">
    <property type="component" value="Unassembled WGS sequence"/>
</dbReference>
<feature type="domain" description="RapZ-like N-terminal" evidence="6">
    <location>
        <begin position="45"/>
        <end position="209"/>
    </location>
</feature>
<name>A0A839TEX8_9GAMM</name>
<feature type="binding site" evidence="4">
    <location>
        <begin position="101"/>
        <end position="104"/>
    </location>
    <ligand>
        <name>GTP</name>
        <dbReference type="ChEBI" id="CHEBI:37565"/>
    </ligand>
</feature>
<evidence type="ECO:0000313" key="9">
    <source>
        <dbReference type="Proteomes" id="UP000588111"/>
    </source>
</evidence>
<dbReference type="EMBL" id="JACHXL010000002">
    <property type="protein sequence ID" value="MBB3106585.1"/>
    <property type="molecule type" value="Genomic_DNA"/>
</dbReference>
<reference evidence="8 9" key="1">
    <citation type="submission" date="2020-08" db="EMBL/GenBank/DDBJ databases">
        <title>Genomic Encyclopedia of Type Strains, Phase III (KMG-III): the genomes of soil and plant-associated and newly described type strains.</title>
        <authorList>
            <person name="Whitman W."/>
        </authorList>
    </citation>
    <scope>NUCLEOTIDE SEQUENCE [LARGE SCALE GENOMIC DNA]</scope>
    <source>
        <strain evidence="8 9">CECT 5885</strain>
    </source>
</reference>
<dbReference type="Pfam" id="PF22740">
    <property type="entry name" value="PapZ_C"/>
    <property type="match status" value="1"/>
</dbReference>
<dbReference type="InterPro" id="IPR027417">
    <property type="entry name" value="P-loop_NTPase"/>
</dbReference>
<gene>
    <name evidence="8" type="ORF">FHS24_001086</name>
</gene>
<dbReference type="PANTHER" id="PTHR30448">
    <property type="entry name" value="RNASE ADAPTER PROTEIN RAPZ"/>
    <property type="match status" value="1"/>
</dbReference>
<dbReference type="GO" id="GO:0005524">
    <property type="term" value="F:ATP binding"/>
    <property type="evidence" value="ECO:0007669"/>
    <property type="project" value="UniProtKB-UniRule"/>
</dbReference>
<proteinExistence type="inferred from homology"/>
<feature type="compositionally biased region" description="Basic and acidic residues" evidence="5">
    <location>
        <begin position="1"/>
        <end position="21"/>
    </location>
</feature>
<evidence type="ECO:0000256" key="3">
    <source>
        <dbReference type="ARBA" id="ARBA00023134"/>
    </source>
</evidence>
<evidence type="ECO:0000259" key="6">
    <source>
        <dbReference type="Pfam" id="PF03668"/>
    </source>
</evidence>
<dbReference type="Gene3D" id="3.40.50.300">
    <property type="entry name" value="P-loop containing nucleotide triphosphate hydrolases"/>
    <property type="match status" value="1"/>
</dbReference>
<sequence>MSASKDDKQAKTHIDQAKLNDEQAQANNNLAKPINAKAENKDRLSILVVSGRSGSGKTSVLNILEDLGYYSIDNLPLSLLPDAAQKLVCDSGIKRIALGVDIRTPRADLSNFAETHDALKQRYGEDAVTVVYVTAQEETLVARFNATRRIHPLMVQDTKGLENTAYNLPAAIEREIQLLQPIFKHADVKIDTTMLNIHQLKERLRDYVGVDNQIVINLLSFGFKYGSPIDADFVFDVRILPNPHWNPTLRAATGLDAEVAEFFADYPEVAEMTEDIAKFLNRWLPDFLHNNRHTVTVAIGCTGGKHRSVFITKHLQDKLTVSLPEGLTVAAKHREKHRW</sequence>
<keyword evidence="1 4" id="KW-0547">Nucleotide-binding</keyword>
<evidence type="ECO:0000256" key="1">
    <source>
        <dbReference type="ARBA" id="ARBA00022741"/>
    </source>
</evidence>
<feature type="domain" description="RapZ C-terminal" evidence="7">
    <location>
        <begin position="215"/>
        <end position="336"/>
    </location>
</feature>
<dbReference type="AlphaFoldDB" id="A0A839TEX8"/>
<keyword evidence="9" id="KW-1185">Reference proteome</keyword>
<dbReference type="PANTHER" id="PTHR30448:SF0">
    <property type="entry name" value="RNASE ADAPTER PROTEIN RAPZ"/>
    <property type="match status" value="1"/>
</dbReference>
<evidence type="ECO:0000313" key="8">
    <source>
        <dbReference type="EMBL" id="MBB3106585.1"/>
    </source>
</evidence>
<comment type="caution">
    <text evidence="8">The sequence shown here is derived from an EMBL/GenBank/DDBJ whole genome shotgun (WGS) entry which is preliminary data.</text>
</comment>
<dbReference type="HAMAP" id="MF_00636">
    <property type="entry name" value="RapZ_like"/>
    <property type="match status" value="1"/>
</dbReference>
<evidence type="ECO:0000259" key="7">
    <source>
        <dbReference type="Pfam" id="PF22740"/>
    </source>
</evidence>
<dbReference type="Pfam" id="PF03668">
    <property type="entry name" value="RapZ-like_N"/>
    <property type="match status" value="1"/>
</dbReference>
<dbReference type="InterPro" id="IPR005337">
    <property type="entry name" value="RapZ-like"/>
</dbReference>
<dbReference type="PIRSF" id="PIRSF005052">
    <property type="entry name" value="P-loopkin"/>
    <property type="match status" value="1"/>
</dbReference>
<dbReference type="InterPro" id="IPR053930">
    <property type="entry name" value="RapZ-like_N"/>
</dbReference>
<keyword evidence="2 4" id="KW-0067">ATP-binding</keyword>
<protein>
    <submittedName>
        <fullName evidence="8">UPF0042 nucleotide-binding protein</fullName>
    </submittedName>
</protein>
<evidence type="ECO:0000256" key="4">
    <source>
        <dbReference type="HAMAP-Rule" id="MF_00636"/>
    </source>
</evidence>
<accession>A0A839TEX8</accession>
<dbReference type="NCBIfam" id="NF003828">
    <property type="entry name" value="PRK05416.1"/>
    <property type="match status" value="1"/>
</dbReference>
<keyword evidence="3 4" id="KW-0342">GTP-binding</keyword>
<feature type="binding site" evidence="4">
    <location>
        <begin position="51"/>
        <end position="58"/>
    </location>
    <ligand>
        <name>ATP</name>
        <dbReference type="ChEBI" id="CHEBI:30616"/>
    </ligand>
</feature>
<evidence type="ECO:0000256" key="5">
    <source>
        <dbReference type="SAM" id="MobiDB-lite"/>
    </source>
</evidence>
<dbReference type="SUPFAM" id="SSF52540">
    <property type="entry name" value="P-loop containing nucleoside triphosphate hydrolases"/>
    <property type="match status" value="1"/>
</dbReference>
<organism evidence="8 9">
    <name type="scientific">Psychrobacter luti</name>
    <dbReference type="NCBI Taxonomy" id="198481"/>
    <lineage>
        <taxon>Bacteria</taxon>
        <taxon>Pseudomonadati</taxon>
        <taxon>Pseudomonadota</taxon>
        <taxon>Gammaproteobacteria</taxon>
        <taxon>Moraxellales</taxon>
        <taxon>Moraxellaceae</taxon>
        <taxon>Psychrobacter</taxon>
    </lineage>
</organism>
<feature type="region of interest" description="Disordered" evidence="5">
    <location>
        <begin position="1"/>
        <end position="24"/>
    </location>
</feature>
<dbReference type="InterPro" id="IPR053931">
    <property type="entry name" value="RapZ_C"/>
</dbReference>